<proteinExistence type="predicted"/>
<dbReference type="Proteomes" id="UP001073227">
    <property type="component" value="Unassembled WGS sequence"/>
</dbReference>
<keyword evidence="1" id="KW-0812">Transmembrane</keyword>
<feature type="transmembrane region" description="Helical" evidence="1">
    <location>
        <begin position="95"/>
        <end position="114"/>
    </location>
</feature>
<evidence type="ECO:0000313" key="2">
    <source>
        <dbReference type="EMBL" id="MCY0148149.1"/>
    </source>
</evidence>
<keyword evidence="1" id="KW-0472">Membrane</keyword>
<reference evidence="2" key="1">
    <citation type="submission" date="2022-10" db="EMBL/GenBank/DDBJ databases">
        <title>Hoeflea sp. G2-23, isolated from marine algae.</title>
        <authorList>
            <person name="Kristyanto S."/>
            <person name="Kim J.M."/>
            <person name="Jeon C.O."/>
        </authorList>
    </citation>
    <scope>NUCLEOTIDE SEQUENCE</scope>
    <source>
        <strain evidence="2">G2-23</strain>
    </source>
</reference>
<protein>
    <submittedName>
        <fullName evidence="2">Uncharacterized protein</fullName>
    </submittedName>
</protein>
<name>A0ABT3Z8N9_9HYPH</name>
<organism evidence="2 3">
    <name type="scientific">Hoeflea algicola</name>
    <dbReference type="NCBI Taxonomy" id="2983763"/>
    <lineage>
        <taxon>Bacteria</taxon>
        <taxon>Pseudomonadati</taxon>
        <taxon>Pseudomonadota</taxon>
        <taxon>Alphaproteobacteria</taxon>
        <taxon>Hyphomicrobiales</taxon>
        <taxon>Rhizobiaceae</taxon>
        <taxon>Hoeflea</taxon>
    </lineage>
</organism>
<sequence>MVINGLADILNRVSRARDLDAELYAEVIGALQAAFPNENFGESGALAARHPTDAALHMVNTHLPGWSITLKGKAHEADGDWHCTLRQSDSRDNDAMIGVGSGPTLALALLVAFLKLNIRRAPQ</sequence>
<comment type="caution">
    <text evidence="2">The sequence shown here is derived from an EMBL/GenBank/DDBJ whole genome shotgun (WGS) entry which is preliminary data.</text>
</comment>
<keyword evidence="1" id="KW-1133">Transmembrane helix</keyword>
<dbReference type="RefSeq" id="WP_267653728.1">
    <property type="nucleotide sequence ID" value="NZ_JAOVZR010000001.1"/>
</dbReference>
<dbReference type="EMBL" id="JAOVZR010000001">
    <property type="protein sequence ID" value="MCY0148149.1"/>
    <property type="molecule type" value="Genomic_DNA"/>
</dbReference>
<gene>
    <name evidence="2" type="ORF">OEG84_10600</name>
</gene>
<accession>A0ABT3Z8N9</accession>
<keyword evidence="3" id="KW-1185">Reference proteome</keyword>
<evidence type="ECO:0000313" key="3">
    <source>
        <dbReference type="Proteomes" id="UP001073227"/>
    </source>
</evidence>
<evidence type="ECO:0000256" key="1">
    <source>
        <dbReference type="SAM" id="Phobius"/>
    </source>
</evidence>